<reference evidence="1 2" key="1">
    <citation type="submission" date="2020-02" db="EMBL/GenBank/DDBJ databases">
        <authorList>
            <person name="Kim Y.B."/>
            <person name="Roh S.W."/>
        </authorList>
    </citation>
    <scope>NUCLEOTIDE SEQUENCE [LARGE SCALE GENOMIC DNA]</scope>
    <source>
        <strain evidence="1 2">DSM 103574</strain>
    </source>
</reference>
<keyword evidence="2" id="KW-1185">Reference proteome</keyword>
<dbReference type="CDD" id="cd11614">
    <property type="entry name" value="SAF_CpaB_FlgA_like"/>
    <property type="match status" value="1"/>
</dbReference>
<evidence type="ECO:0000313" key="2">
    <source>
        <dbReference type="Proteomes" id="UP000466848"/>
    </source>
</evidence>
<evidence type="ECO:0000313" key="1">
    <source>
        <dbReference type="EMBL" id="QIB69939.1"/>
    </source>
</evidence>
<dbReference type="KEGG" id="abut:Ami103574_11670"/>
<dbReference type="EMBL" id="CP048649">
    <property type="protein sequence ID" value="QIB69939.1"/>
    <property type="molecule type" value="Genomic_DNA"/>
</dbReference>
<dbReference type="RefSeq" id="WP_163067179.1">
    <property type="nucleotide sequence ID" value="NZ_CP048649.1"/>
</dbReference>
<dbReference type="AlphaFoldDB" id="A0A858BXN5"/>
<protein>
    <recommendedName>
        <fullName evidence="3">SAF domain-containing protein</fullName>
    </recommendedName>
</protein>
<gene>
    <name evidence="1" type="ORF">Ami103574_11670</name>
</gene>
<organism evidence="1 2">
    <name type="scientific">Aminipila butyrica</name>
    <dbReference type="NCBI Taxonomy" id="433296"/>
    <lineage>
        <taxon>Bacteria</taxon>
        <taxon>Bacillati</taxon>
        <taxon>Bacillota</taxon>
        <taxon>Clostridia</taxon>
        <taxon>Peptostreptococcales</taxon>
        <taxon>Anaerovoracaceae</taxon>
        <taxon>Aminipila</taxon>
    </lineage>
</organism>
<accession>A0A858BXN5</accession>
<proteinExistence type="predicted"/>
<name>A0A858BXN5_9FIRM</name>
<evidence type="ECO:0008006" key="3">
    <source>
        <dbReference type="Google" id="ProtNLM"/>
    </source>
</evidence>
<sequence>MRWKMMRPLLGITLIVLAILAMVWWERSGREQLVMESIMVAKENIKQGTVVREKDFLEIKNIPQSTIPGAITPQTFYKINGHVANQNILKLAQVVPSMFTRRDKVLLEDRSIFAVKDSWIDSRSSSLRKGDEIDIYDNKGQFFLGTFDVAYVKDADEQEVVGTEENFSQEILERDFSSSVIAHVEIITSLDTYRQMWELAEGQGMKFLLVQKGENVI</sequence>
<dbReference type="Proteomes" id="UP000466848">
    <property type="component" value="Chromosome"/>
</dbReference>